<evidence type="ECO:0000313" key="3">
    <source>
        <dbReference type="EMBL" id="PND33063.1"/>
    </source>
</evidence>
<feature type="transmembrane region" description="Helical" evidence="2">
    <location>
        <begin position="74"/>
        <end position="91"/>
    </location>
</feature>
<accession>A0A2N8KHY9</accession>
<comment type="caution">
    <text evidence="3">The sequence shown here is derived from an EMBL/GenBank/DDBJ whole genome shotgun (WGS) entry which is preliminary data.</text>
</comment>
<proteinExistence type="predicted"/>
<keyword evidence="2" id="KW-0812">Transmembrane</keyword>
<feature type="transmembrane region" description="Helical" evidence="2">
    <location>
        <begin position="42"/>
        <end position="62"/>
    </location>
</feature>
<protein>
    <submittedName>
        <fullName evidence="3">Low affinity iron permease family protein</fullName>
    </submittedName>
</protein>
<keyword evidence="2" id="KW-1133">Transmembrane helix</keyword>
<dbReference type="EMBL" id="POQS01000004">
    <property type="protein sequence ID" value="PND33063.1"/>
    <property type="molecule type" value="Genomic_DNA"/>
</dbReference>
<feature type="region of interest" description="Disordered" evidence="1">
    <location>
        <begin position="1"/>
        <end position="24"/>
    </location>
</feature>
<evidence type="ECO:0000256" key="1">
    <source>
        <dbReference type="SAM" id="MobiDB-lite"/>
    </source>
</evidence>
<keyword evidence="2" id="KW-0472">Membrane</keyword>
<dbReference type="GO" id="GO:0055085">
    <property type="term" value="P:transmembrane transport"/>
    <property type="evidence" value="ECO:0007669"/>
    <property type="project" value="InterPro"/>
</dbReference>
<name>A0A2N8KHY9_9BURK</name>
<dbReference type="Proteomes" id="UP000235994">
    <property type="component" value="Unassembled WGS sequence"/>
</dbReference>
<reference evidence="3 4" key="1">
    <citation type="submission" date="2018-01" db="EMBL/GenBank/DDBJ databases">
        <title>The draft genome of an aniline degradation strain ANB-1.</title>
        <authorList>
            <person name="Zhang L."/>
            <person name="Jiang J."/>
        </authorList>
    </citation>
    <scope>NUCLEOTIDE SEQUENCE [LARGE SCALE GENOMIC DNA]</scope>
    <source>
        <strain evidence="3 4">ANB-1</strain>
    </source>
</reference>
<gene>
    <name evidence="3" type="ORF">C1I89_17305</name>
</gene>
<sequence>MPSTSIPARRPRPKRSPSKEQAERGGALFRAFDRFATRVKRWTATPVTFGLALMAVLAWALTGPVFGYSETWQLVINTGTTIVTFLMVFLIQQSQNKDSEALHLKLDELLIALKGADEGLVDAESLDEDKLLALAAACTARARKQHRQRARSRRRQ</sequence>
<dbReference type="Pfam" id="PF04120">
    <property type="entry name" value="Iron_permease"/>
    <property type="match status" value="1"/>
</dbReference>
<evidence type="ECO:0000313" key="4">
    <source>
        <dbReference type="Proteomes" id="UP000235994"/>
    </source>
</evidence>
<organism evidence="3 4">
    <name type="scientific">Achromobacter pulmonis</name>
    <dbReference type="NCBI Taxonomy" id="1389932"/>
    <lineage>
        <taxon>Bacteria</taxon>
        <taxon>Pseudomonadati</taxon>
        <taxon>Pseudomonadota</taxon>
        <taxon>Betaproteobacteria</taxon>
        <taxon>Burkholderiales</taxon>
        <taxon>Alcaligenaceae</taxon>
        <taxon>Achromobacter</taxon>
    </lineage>
</organism>
<dbReference type="AlphaFoldDB" id="A0A2N8KHY9"/>
<dbReference type="RefSeq" id="WP_102773899.1">
    <property type="nucleotide sequence ID" value="NZ_POQS01000004.1"/>
</dbReference>
<evidence type="ECO:0000256" key="2">
    <source>
        <dbReference type="SAM" id="Phobius"/>
    </source>
</evidence>
<keyword evidence="4" id="KW-1185">Reference proteome</keyword>
<dbReference type="InterPro" id="IPR007251">
    <property type="entry name" value="Iron_permease_Fet4"/>
</dbReference>